<keyword evidence="2 4" id="KW-0808">Transferase</keyword>
<dbReference type="Proteomes" id="UP001430193">
    <property type="component" value="Unassembled WGS sequence"/>
</dbReference>
<dbReference type="RefSeq" id="WP_204631369.1">
    <property type="nucleotide sequence ID" value="NZ_BSOC01000003.1"/>
</dbReference>
<dbReference type="PANTHER" id="PTHR12215">
    <property type="entry name" value="PHOSPHOPANTETHEINE TRANSFERASE"/>
    <property type="match status" value="1"/>
</dbReference>
<gene>
    <name evidence="4" type="ORF">ISS99_09505</name>
</gene>
<dbReference type="Gene3D" id="3.90.470.20">
    <property type="entry name" value="4'-phosphopantetheinyl transferase domain"/>
    <property type="match status" value="1"/>
</dbReference>
<evidence type="ECO:0000313" key="4">
    <source>
        <dbReference type="EMBL" id="MBM7129761.1"/>
    </source>
</evidence>
<accession>A0ABS2KF04</accession>
<comment type="similarity">
    <text evidence="1">Belongs to the P-Pant transferase superfamily. Gsp/Sfp/HetI/AcpT family.</text>
</comment>
<dbReference type="SUPFAM" id="SSF56214">
    <property type="entry name" value="4'-phosphopantetheinyl transferase"/>
    <property type="match status" value="2"/>
</dbReference>
<feature type="domain" description="4'-phosphopantetheinyl transferase" evidence="3">
    <location>
        <begin position="94"/>
        <end position="196"/>
    </location>
</feature>
<evidence type="ECO:0000259" key="3">
    <source>
        <dbReference type="Pfam" id="PF01648"/>
    </source>
</evidence>
<reference evidence="4" key="1">
    <citation type="submission" date="2020-10" db="EMBL/GenBank/DDBJ databases">
        <title>Phylogeny of dyella-like bacteria.</title>
        <authorList>
            <person name="Fu J."/>
        </authorList>
    </citation>
    <scope>NUCLEOTIDE SEQUENCE</scope>
    <source>
        <strain evidence="4">DHON07</strain>
    </source>
</reference>
<dbReference type="Pfam" id="PF01648">
    <property type="entry name" value="ACPS"/>
    <property type="match status" value="1"/>
</dbReference>
<evidence type="ECO:0000256" key="2">
    <source>
        <dbReference type="ARBA" id="ARBA00022679"/>
    </source>
</evidence>
<evidence type="ECO:0000256" key="1">
    <source>
        <dbReference type="ARBA" id="ARBA00010990"/>
    </source>
</evidence>
<name>A0ABS2KF04_9GAMM</name>
<organism evidence="4 5">
    <name type="scientific">Dyella mobilis</name>
    <dbReference type="NCBI Taxonomy" id="1849582"/>
    <lineage>
        <taxon>Bacteria</taxon>
        <taxon>Pseudomonadati</taxon>
        <taxon>Pseudomonadota</taxon>
        <taxon>Gammaproteobacteria</taxon>
        <taxon>Lysobacterales</taxon>
        <taxon>Rhodanobacteraceae</taxon>
        <taxon>Dyella</taxon>
    </lineage>
</organism>
<protein>
    <submittedName>
        <fullName evidence="4">4'-phosphopantetheinyl transferase superfamily protein</fullName>
    </submittedName>
</protein>
<dbReference type="InterPro" id="IPR037143">
    <property type="entry name" value="4-PPantetheinyl_Trfase_dom_sf"/>
</dbReference>
<keyword evidence="5" id="KW-1185">Reference proteome</keyword>
<sequence length="214" mass="24081">MRTVLGHDIAEITSRLDRTCVHVWLLDYQRTQHRRPLLSLLGSYLGLPSEQVVLREGEHGRPELASPWNRLLQFNWSHSGGKAVIAVARDIVPGIDIERIRPRPRAIALAERFFHPDECSDLSALDAAQREYAFLRVWTGKEAVVKALGRGVAFGLDRLRLSVPPREPGLLWLDGDDASQWQLQQLELDTGYVASLAWRGPPLLVNIWTLAADA</sequence>
<dbReference type="PANTHER" id="PTHR12215:SF10">
    <property type="entry name" value="L-AMINOADIPATE-SEMIALDEHYDE DEHYDROGENASE-PHOSPHOPANTETHEINYL TRANSFERASE"/>
    <property type="match status" value="1"/>
</dbReference>
<comment type="caution">
    <text evidence="4">The sequence shown here is derived from an EMBL/GenBank/DDBJ whole genome shotgun (WGS) entry which is preliminary data.</text>
</comment>
<dbReference type="EMBL" id="JADIKF010000038">
    <property type="protein sequence ID" value="MBM7129761.1"/>
    <property type="molecule type" value="Genomic_DNA"/>
</dbReference>
<dbReference type="GO" id="GO:0016740">
    <property type="term" value="F:transferase activity"/>
    <property type="evidence" value="ECO:0007669"/>
    <property type="project" value="UniProtKB-KW"/>
</dbReference>
<evidence type="ECO:0000313" key="5">
    <source>
        <dbReference type="Proteomes" id="UP001430193"/>
    </source>
</evidence>
<proteinExistence type="inferred from homology"/>
<dbReference type="InterPro" id="IPR050559">
    <property type="entry name" value="P-Pant_transferase_sf"/>
</dbReference>
<dbReference type="InterPro" id="IPR008278">
    <property type="entry name" value="4-PPantetheinyl_Trfase_dom"/>
</dbReference>